<organism evidence="1 2">
    <name type="scientific">Nostoc sphaeroides CCNUC1</name>
    <dbReference type="NCBI Taxonomy" id="2653204"/>
    <lineage>
        <taxon>Bacteria</taxon>
        <taxon>Bacillati</taxon>
        <taxon>Cyanobacteriota</taxon>
        <taxon>Cyanophyceae</taxon>
        <taxon>Nostocales</taxon>
        <taxon>Nostocaceae</taxon>
        <taxon>Nostoc</taxon>
    </lineage>
</organism>
<dbReference type="EMBL" id="CP045227">
    <property type="protein sequence ID" value="QFS49632.1"/>
    <property type="molecule type" value="Genomic_DNA"/>
</dbReference>
<gene>
    <name evidence="1" type="ORF">GXM_07126</name>
</gene>
<sequence>MLTKRIDNQNLVTPNKMKFTTVSVSYSRKFNLGDYESLELGCSLWAQVEDGEDADGVTQFLYLQAKASVKQAAMPVLKASEFQMNKAKSNKKASGDINESDW</sequence>
<dbReference type="KEGG" id="nsh:GXM_07126"/>
<evidence type="ECO:0000313" key="2">
    <source>
        <dbReference type="Proteomes" id="UP000326678"/>
    </source>
</evidence>
<reference evidence="1 2" key="1">
    <citation type="submission" date="2019-10" db="EMBL/GenBank/DDBJ databases">
        <title>Genomic and transcriptomic insights into the perfect genentic adaptation of a filamentous nitrogen-fixing cyanobacterium to rice fields.</title>
        <authorList>
            <person name="Chen Z."/>
        </authorList>
    </citation>
    <scope>NUCLEOTIDE SEQUENCE [LARGE SCALE GENOMIC DNA]</scope>
    <source>
        <strain evidence="1">CCNUC1</strain>
    </source>
</reference>
<name>A0A5P8WAL8_9NOSO</name>
<protein>
    <submittedName>
        <fullName evidence="1">Uncharacterized protein</fullName>
    </submittedName>
</protein>
<accession>A0A5P8WAL8</accession>
<proteinExistence type="predicted"/>
<keyword evidence="2" id="KW-1185">Reference proteome</keyword>
<dbReference type="Proteomes" id="UP000326678">
    <property type="component" value="Chromosome Gxm2"/>
</dbReference>
<evidence type="ECO:0000313" key="1">
    <source>
        <dbReference type="EMBL" id="QFS49632.1"/>
    </source>
</evidence>
<dbReference type="AlphaFoldDB" id="A0A5P8WAL8"/>